<feature type="transmembrane region" description="Helical" evidence="1">
    <location>
        <begin position="129"/>
        <end position="149"/>
    </location>
</feature>
<proteinExistence type="predicted"/>
<name>W4FTP8_APHAT</name>
<dbReference type="InterPro" id="IPR036305">
    <property type="entry name" value="RGS_sf"/>
</dbReference>
<evidence type="ECO:0000259" key="2">
    <source>
        <dbReference type="PROSITE" id="PS50132"/>
    </source>
</evidence>
<dbReference type="EMBL" id="KI913166">
    <property type="protein sequence ID" value="ETV70311.1"/>
    <property type="molecule type" value="Genomic_DNA"/>
</dbReference>
<dbReference type="GeneID" id="20816007"/>
<dbReference type="AlphaFoldDB" id="W4FTP8"/>
<evidence type="ECO:0000256" key="1">
    <source>
        <dbReference type="SAM" id="Phobius"/>
    </source>
</evidence>
<organism evidence="3">
    <name type="scientific">Aphanomyces astaci</name>
    <name type="common">Crayfish plague agent</name>
    <dbReference type="NCBI Taxonomy" id="112090"/>
    <lineage>
        <taxon>Eukaryota</taxon>
        <taxon>Sar</taxon>
        <taxon>Stramenopiles</taxon>
        <taxon>Oomycota</taxon>
        <taxon>Saprolegniomycetes</taxon>
        <taxon>Saprolegniales</taxon>
        <taxon>Verrucalvaceae</taxon>
        <taxon>Aphanomyces</taxon>
    </lineage>
</organism>
<keyword evidence="1" id="KW-0472">Membrane</keyword>
<feature type="transmembrane region" description="Helical" evidence="1">
    <location>
        <begin position="169"/>
        <end position="191"/>
    </location>
</feature>
<feature type="transmembrane region" description="Helical" evidence="1">
    <location>
        <begin position="47"/>
        <end position="66"/>
    </location>
</feature>
<dbReference type="Gene3D" id="1.10.167.10">
    <property type="entry name" value="Regulator of G-protein Signalling 4, domain 2"/>
    <property type="match status" value="1"/>
</dbReference>
<dbReference type="SUPFAM" id="SSF48097">
    <property type="entry name" value="Regulator of G-protein signaling, RGS"/>
    <property type="match status" value="1"/>
</dbReference>
<feature type="transmembrane region" description="Helical" evidence="1">
    <location>
        <begin position="72"/>
        <end position="90"/>
    </location>
</feature>
<dbReference type="VEuPathDB" id="FungiDB:H257_14011"/>
<evidence type="ECO:0000313" key="3">
    <source>
        <dbReference type="EMBL" id="ETV70311.1"/>
    </source>
</evidence>
<accession>W4FTP8</accession>
<dbReference type="OrthoDB" id="60887at2759"/>
<keyword evidence="1" id="KW-1133">Transmembrane helix</keyword>
<dbReference type="RefSeq" id="XP_009840023.1">
    <property type="nucleotide sequence ID" value="XM_009841721.1"/>
</dbReference>
<dbReference type="InterPro" id="IPR016137">
    <property type="entry name" value="RGS"/>
</dbReference>
<gene>
    <name evidence="3" type="ORF">H257_14011</name>
</gene>
<feature type="domain" description="RGS" evidence="2">
    <location>
        <begin position="289"/>
        <end position="401"/>
    </location>
</feature>
<keyword evidence="1" id="KW-0812">Transmembrane</keyword>
<sequence length="452" mass="51594">MAAASTVGMVPLLVSWLSCLYMPVALGLYCFHRNHPCIKYRQPRRMAVIAGSLGACALSLPVLVFTDAHCHLYSLWFSCSICALVSYLLMQCSVVISFQITELLAQPKLATAESVHRTMQRRWFLHRKVQSAVFVLTNAFVLGPIYYPFAAHFDVLVTHTRGACFDETSWDILLAEIGLIGALSFALAIHVSRVVDNFGLRRAFLATSKAGILCMALQFLLSIGTYKLQWTWLDDFYVLDSTASLPFHAFFYFNLLHPLKTVLRPSTFHQRVMVLSDPFSQHRAHSTSHFKAFLLHPDGFRAFLEFCRLELRLELLLAWQMLTQFEAAPTSRAAIHVFETCFEPHCMYATDIGANWRPHFAPHRLTWTHHTTVFLSPSLFCHVTAALLQRMYDVQFPRFLQHPRGVLAWHEFLDRKRAVEKLDQVLTMVNRQGSSTSSFQMKLHLPLHFNGG</sequence>
<dbReference type="PROSITE" id="PS50132">
    <property type="entry name" value="RGS"/>
    <property type="match status" value="1"/>
</dbReference>
<protein>
    <recommendedName>
        <fullName evidence="2">RGS domain-containing protein</fullName>
    </recommendedName>
</protein>
<dbReference type="InterPro" id="IPR044926">
    <property type="entry name" value="RGS_subdomain_2"/>
</dbReference>
<reference evidence="3" key="1">
    <citation type="submission" date="2013-12" db="EMBL/GenBank/DDBJ databases">
        <title>The Genome Sequence of Aphanomyces astaci APO3.</title>
        <authorList>
            <consortium name="The Broad Institute Genomics Platform"/>
            <person name="Russ C."/>
            <person name="Tyler B."/>
            <person name="van West P."/>
            <person name="Dieguez-Uribeondo J."/>
            <person name="Young S.K."/>
            <person name="Zeng Q."/>
            <person name="Gargeya S."/>
            <person name="Fitzgerald M."/>
            <person name="Abouelleil A."/>
            <person name="Alvarado L."/>
            <person name="Chapman S.B."/>
            <person name="Gainer-Dewar J."/>
            <person name="Goldberg J."/>
            <person name="Griggs A."/>
            <person name="Gujja S."/>
            <person name="Hansen M."/>
            <person name="Howarth C."/>
            <person name="Imamovic A."/>
            <person name="Ireland A."/>
            <person name="Larimer J."/>
            <person name="McCowan C."/>
            <person name="Murphy C."/>
            <person name="Pearson M."/>
            <person name="Poon T.W."/>
            <person name="Priest M."/>
            <person name="Roberts A."/>
            <person name="Saif S."/>
            <person name="Shea T."/>
            <person name="Sykes S."/>
            <person name="Wortman J."/>
            <person name="Nusbaum C."/>
            <person name="Birren B."/>
        </authorList>
    </citation>
    <scope>NUCLEOTIDE SEQUENCE [LARGE SCALE GENOMIC DNA]</scope>
    <source>
        <strain evidence="3">APO3</strain>
    </source>
</reference>
<feature type="transmembrane region" description="Helical" evidence="1">
    <location>
        <begin position="203"/>
        <end position="224"/>
    </location>
</feature>
<feature type="transmembrane region" description="Helical" evidence="1">
    <location>
        <begin position="12"/>
        <end position="31"/>
    </location>
</feature>